<keyword evidence="3 9" id="KW-0167">Capsid protein</keyword>
<evidence type="ECO:0000256" key="9">
    <source>
        <dbReference type="RuleBase" id="RU361245"/>
    </source>
</evidence>
<keyword evidence="4 9" id="KW-0946">Virion</keyword>
<dbReference type="GO" id="GO:0019029">
    <property type="term" value="C:helical viral capsid"/>
    <property type="evidence" value="ECO:0007669"/>
    <property type="project" value="UniProtKB-KW"/>
</dbReference>
<comment type="subcellular location">
    <subcellularLocation>
        <location evidence="9">Virion</location>
    </subcellularLocation>
    <subcellularLocation>
        <location evidence="9">Host cytoplasm</location>
    </subcellularLocation>
</comment>
<evidence type="ECO:0000256" key="4">
    <source>
        <dbReference type="ARBA" id="ARBA00022844"/>
    </source>
</evidence>
<gene>
    <name evidence="11" type="primary">N</name>
</gene>
<evidence type="ECO:0000256" key="5">
    <source>
        <dbReference type="ARBA" id="ARBA00022884"/>
    </source>
</evidence>
<reference evidence="11 12" key="1">
    <citation type="journal article" date="2010" name="Virology">
        <title>Identification and complete genome analysis of three novel paramyxoviruses, Tuhoko virus 1, 2 and 3, in fruit bats from China.</title>
        <authorList>
            <person name="Lau S.K."/>
            <person name="Woo P.C."/>
            <person name="Wong B.H."/>
            <person name="Wong A.Y."/>
            <person name="Tsoi H.W."/>
            <person name="Wang M."/>
            <person name="Lee P."/>
            <person name="Xu H."/>
            <person name="Poon R.W."/>
            <person name="Guo R."/>
            <person name="Li K.S."/>
            <person name="Chan K.H."/>
            <person name="Zheng B.J."/>
            <person name="Yuen K.Y."/>
        </authorList>
    </citation>
    <scope>NUCLEOTIDE SEQUENCE [LARGE SCALE GENOMIC DNA]</scope>
</reference>
<name>D8WJ22_9MONO</name>
<sequence>MSSVFKAYELFNLEQEQQERGNDLVLPPETLRSNIRVFVLNTQDPEIRFRMMCFCIRLVASNSARSAHRTGALLTLLSLPTAAMQNHIRIADRSPDAEIERIEIEGFEQGSYKLIPNARTPMSPAEITALDAMATDLPDSIMYDTPFMNMYTEAEGCDEIEEFLEAVYSVLIQVWITVCKCMTAYDQPTGSDEKRMAKYQQQGRLDPKYTLQQEVRRLIQKCIRGSLPVRQFLAFELQTARKQGTITSKYYSMVGDISKYIENAGMSAFFMTARYALGTRWAPLALAAFTGDLLKMKSLMLLYRKLGEKARFMALLEMPDMMEFAPANYNLLYSYAMGIGSVMDAQMRNYNFARPFLNTAYFQLGVETANKQQGAVDKNMAAELGLSEDDKRVMAQTVSRLTGNKAGSDNQDLMDMLSRRSRSGQTRALRMSAQGNQAVDGDEEDDEEEEEEEEARDLTEEEQKESEAWLKKWKEIEAQRHAAIEAMKKHKAARTQPSQMPSEVQVHNENQDVRGDLDS</sequence>
<keyword evidence="12" id="KW-1185">Reference proteome</keyword>
<feature type="compositionally biased region" description="Basic and acidic residues" evidence="10">
    <location>
        <begin position="509"/>
        <end position="519"/>
    </location>
</feature>
<feature type="compositionally biased region" description="Polar residues" evidence="10">
    <location>
        <begin position="495"/>
        <end position="508"/>
    </location>
</feature>
<protein>
    <recommendedName>
        <fullName evidence="9">Nucleocapsid</fullName>
    </recommendedName>
    <alternativeName>
        <fullName evidence="9">Nucleocapsid protein</fullName>
    </alternativeName>
</protein>
<feature type="region of interest" description="Disordered" evidence="10">
    <location>
        <begin position="420"/>
        <end position="467"/>
    </location>
</feature>
<comment type="function">
    <text evidence="9">Forms the helical nucleocapsid (NC), protecting the genome from nucleases.</text>
</comment>
<dbReference type="GO" id="GO:0019013">
    <property type="term" value="C:viral nucleocapsid"/>
    <property type="evidence" value="ECO:0007669"/>
    <property type="project" value="UniProtKB-KW"/>
</dbReference>
<comment type="subunit">
    <text evidence="9">Homomultimer; forms the nucleocapsid. Binds to the viral genomic RNA. N0 interacts with the phosphoprotein (via N-terminus); this interaction allows P to chaperon N0 to avoid N polymerization before encapsidation. Interacts as N-RNA template with the phosphoprotein (via C-terminus); this interaction positions the polymerase on the template.</text>
</comment>
<dbReference type="Proteomes" id="UP000096793">
    <property type="component" value="Segment"/>
</dbReference>
<dbReference type="RefSeq" id="YP_009094492.1">
    <property type="nucleotide sequence ID" value="NC_025410.1"/>
</dbReference>
<evidence type="ECO:0000256" key="2">
    <source>
        <dbReference type="ARBA" id="ARBA00022497"/>
    </source>
</evidence>
<accession>D8WJ22</accession>
<evidence type="ECO:0000256" key="1">
    <source>
        <dbReference type="ARBA" id="ARBA00007642"/>
    </source>
</evidence>
<dbReference type="GO" id="GO:1990904">
    <property type="term" value="C:ribonucleoprotein complex"/>
    <property type="evidence" value="ECO:0007669"/>
    <property type="project" value="UniProtKB-KW"/>
</dbReference>
<dbReference type="GO" id="GO:0003723">
    <property type="term" value="F:RNA binding"/>
    <property type="evidence" value="ECO:0007669"/>
    <property type="project" value="UniProtKB-KW"/>
</dbReference>
<dbReference type="Pfam" id="PF00973">
    <property type="entry name" value="Paramyxo_ncap"/>
    <property type="match status" value="1"/>
</dbReference>
<evidence type="ECO:0000256" key="6">
    <source>
        <dbReference type="ARBA" id="ARBA00023086"/>
    </source>
</evidence>
<proteinExistence type="inferred from homology"/>
<dbReference type="InterPro" id="IPR002021">
    <property type="entry name" value="Paramyx_ncap"/>
</dbReference>
<keyword evidence="5 9" id="KW-0694">RNA-binding</keyword>
<evidence type="ECO:0000313" key="12">
    <source>
        <dbReference type="Proteomes" id="UP000096793"/>
    </source>
</evidence>
<dbReference type="OrthoDB" id="3094at10239"/>
<dbReference type="GeneID" id="21011947"/>
<keyword evidence="6 9" id="KW-0543">Viral nucleoprotein</keyword>
<keyword evidence="2 9" id="KW-1139">Helical capsid protein</keyword>
<keyword evidence="7 9" id="KW-1035">Host cytoplasm</keyword>
<evidence type="ECO:0000256" key="7">
    <source>
        <dbReference type="ARBA" id="ARBA00023200"/>
    </source>
</evidence>
<dbReference type="GO" id="GO:0030430">
    <property type="term" value="C:host cell cytoplasm"/>
    <property type="evidence" value="ECO:0007669"/>
    <property type="project" value="UniProtKB-SubCell"/>
</dbReference>
<dbReference type="KEGG" id="vg:21011947"/>
<feature type="compositionally biased region" description="Acidic residues" evidence="10">
    <location>
        <begin position="440"/>
        <end position="464"/>
    </location>
</feature>
<feature type="region of interest" description="Disordered" evidence="10">
    <location>
        <begin position="484"/>
        <end position="519"/>
    </location>
</feature>
<evidence type="ECO:0000256" key="8">
    <source>
        <dbReference type="ARBA" id="ARBA00023274"/>
    </source>
</evidence>
<evidence type="ECO:0000313" key="11">
    <source>
        <dbReference type="EMBL" id="ADI80709.1"/>
    </source>
</evidence>
<evidence type="ECO:0000256" key="10">
    <source>
        <dbReference type="SAM" id="MobiDB-lite"/>
    </source>
</evidence>
<comment type="similarity">
    <text evidence="1 9">Belongs to the paramyxoviruses nucleocapsid family.</text>
</comment>
<organism evidence="11 12">
    <name type="scientific">Tuhoko virus 1</name>
    <dbReference type="NCBI Taxonomy" id="798072"/>
    <lineage>
        <taxon>Viruses</taxon>
        <taxon>Riboviria</taxon>
        <taxon>Orthornavirae</taxon>
        <taxon>Negarnaviricota</taxon>
        <taxon>Haploviricotina</taxon>
        <taxon>Monjiviricetes</taxon>
        <taxon>Mononegavirales</taxon>
        <taxon>Paramyxoviridae</taxon>
        <taxon>Rubulavirinae</taxon>
        <taxon>Pararubulavirus</taxon>
        <taxon>Pararubulavirus guangdongense</taxon>
    </lineage>
</organism>
<dbReference type="EMBL" id="GU128080">
    <property type="protein sequence ID" value="ADI80709.1"/>
    <property type="molecule type" value="Viral_cRNA"/>
</dbReference>
<dbReference type="GO" id="GO:0005198">
    <property type="term" value="F:structural molecule activity"/>
    <property type="evidence" value="ECO:0007669"/>
    <property type="project" value="InterPro"/>
</dbReference>
<evidence type="ECO:0000256" key="3">
    <source>
        <dbReference type="ARBA" id="ARBA00022561"/>
    </source>
</evidence>
<keyword evidence="8 9" id="KW-0687">Ribonucleoprotein</keyword>